<dbReference type="EMBL" id="JARKHS020025776">
    <property type="protein sequence ID" value="KAK8767067.1"/>
    <property type="molecule type" value="Genomic_DNA"/>
</dbReference>
<dbReference type="InterPro" id="IPR000718">
    <property type="entry name" value="Peptidase_M13"/>
</dbReference>
<feature type="compositionally biased region" description="Acidic residues" evidence="8">
    <location>
        <begin position="1"/>
        <end position="14"/>
    </location>
</feature>
<feature type="domain" description="Peptidase M13 N-terminal" evidence="11">
    <location>
        <begin position="155"/>
        <end position="536"/>
    </location>
</feature>
<feature type="transmembrane region" description="Helical" evidence="9">
    <location>
        <begin position="90"/>
        <end position="111"/>
    </location>
</feature>
<evidence type="ECO:0000256" key="1">
    <source>
        <dbReference type="ARBA" id="ARBA00001947"/>
    </source>
</evidence>
<accession>A0AAQ4DX77</accession>
<dbReference type="Gene3D" id="1.10.1380.10">
    <property type="entry name" value="Neutral endopeptidase , domain2"/>
    <property type="match status" value="1"/>
</dbReference>
<keyword evidence="3" id="KW-0645">Protease</keyword>
<dbReference type="Pfam" id="PF01431">
    <property type="entry name" value="Peptidase_M13"/>
    <property type="match status" value="1"/>
</dbReference>
<evidence type="ECO:0000256" key="7">
    <source>
        <dbReference type="ARBA" id="ARBA00023049"/>
    </source>
</evidence>
<dbReference type="InterPro" id="IPR018497">
    <property type="entry name" value="Peptidase_M13_C"/>
</dbReference>
<proteinExistence type="inferred from homology"/>
<name>A0AAQ4DX77_AMBAM</name>
<keyword evidence="5" id="KW-0378">Hydrolase</keyword>
<dbReference type="PANTHER" id="PTHR11733:SF241">
    <property type="entry name" value="GH26575P-RELATED"/>
    <property type="match status" value="1"/>
</dbReference>
<reference evidence="12 13" key="1">
    <citation type="journal article" date="2023" name="Arcadia Sci">
        <title>De novo assembly of a long-read Amblyomma americanum tick genome.</title>
        <authorList>
            <person name="Chou S."/>
            <person name="Poskanzer K.E."/>
            <person name="Rollins M."/>
            <person name="Thuy-Boun P.S."/>
        </authorList>
    </citation>
    <scope>NUCLEOTIDE SEQUENCE [LARGE SCALE GENOMIC DNA]</scope>
    <source>
        <strain evidence="12">F_SG_1</strain>
        <tissue evidence="12">Salivary glands</tissue>
    </source>
</reference>
<keyword evidence="4" id="KW-0479">Metal-binding</keyword>
<dbReference type="SUPFAM" id="SSF55486">
    <property type="entry name" value="Metalloproteases ('zincins'), catalytic domain"/>
    <property type="match status" value="1"/>
</dbReference>
<evidence type="ECO:0000256" key="6">
    <source>
        <dbReference type="ARBA" id="ARBA00022833"/>
    </source>
</evidence>
<dbReference type="Proteomes" id="UP001321473">
    <property type="component" value="Unassembled WGS sequence"/>
</dbReference>
<dbReference type="InterPro" id="IPR008753">
    <property type="entry name" value="Peptidase_M13_N"/>
</dbReference>
<dbReference type="InterPro" id="IPR042089">
    <property type="entry name" value="Peptidase_M13_dom_2"/>
</dbReference>
<sequence length="861" mass="94873">MPYTWGEEEEEEDASASFGSTSDNTTRTRAERMHDSKPRGAMNGQKAVPRHHEWRAQRMWSRTAGEGCEAPSTTSGGHDRRQRAVALGPLLSSFLGVVLTLSAITIGLSVLRHRRGSEGIGAFGMGRSSWNTCNSKLCMAHFRRLKDSLNRSTAPCDDFYRFACGAWHPRVAKSETAFRDLLAVAQQDAIRYLEAVNDASNKTVVPTRKILMPDPRPAMRINRAERAYQVCLHSGRSTRDAALLTEFLANRSLSWPERTTAPAQPLDVLLDLDINWNLGLWFSVRVTPIPGRNQRQVRVGSGIVSSDWKRALDTMVTRGVYKARVRRFHDALRARSFAAMSDKEVEELRRDESTIVGALSGSVAGGQNELAFLLKQMQKLATPHLAPAQWVTLLNWHLNKALRVTEADRVLATNVKLLQAVDSLLSSLPAEVVLHQLAWSLVQLLGWMADSALPGRPTAYEMRDMRSADCFWATHRAFGVTLLSGYINTTYPLHLRSSVDGILMTITQTAINLFLKTSWIDAESRAAAVDKLRRMNTSLWPSDSYLNASEVAAILENFPEPREDGAVLRYWLDALAARRALLGRRRDVANAFYPGDVQSQRALFRYHYYLNELAASLHALRSPLFVEGVGLAVNMGGLGAHYAAALARAFDPRGVLLDGRGSASGLWWGKSSYPDYERRTACPATAANGAEGGAQAFEGVAAIEIAYAAFNASRSIADQGTRTRQRRRTFLGLSEDQAFFVAFCQAFCAREPSERQQLSCTLPLKNFREFATAFTCPVASPMNPALRCGFFEASDQRAARENGGGGADAGTSAPTVANVGADGAVASWTRPAARRSGRTTRIRSHWRRRVSGGICSDSPLF</sequence>
<evidence type="ECO:0000256" key="9">
    <source>
        <dbReference type="SAM" id="Phobius"/>
    </source>
</evidence>
<keyword evidence="9" id="KW-0812">Transmembrane</keyword>
<evidence type="ECO:0000259" key="10">
    <source>
        <dbReference type="Pfam" id="PF01431"/>
    </source>
</evidence>
<organism evidence="12 13">
    <name type="scientific">Amblyomma americanum</name>
    <name type="common">Lone star tick</name>
    <dbReference type="NCBI Taxonomy" id="6943"/>
    <lineage>
        <taxon>Eukaryota</taxon>
        <taxon>Metazoa</taxon>
        <taxon>Ecdysozoa</taxon>
        <taxon>Arthropoda</taxon>
        <taxon>Chelicerata</taxon>
        <taxon>Arachnida</taxon>
        <taxon>Acari</taxon>
        <taxon>Parasitiformes</taxon>
        <taxon>Ixodida</taxon>
        <taxon>Ixodoidea</taxon>
        <taxon>Ixodidae</taxon>
        <taxon>Amblyomminae</taxon>
        <taxon>Amblyomma</taxon>
    </lineage>
</organism>
<keyword evidence="9" id="KW-0472">Membrane</keyword>
<keyword evidence="7" id="KW-0482">Metalloprotease</keyword>
<feature type="region of interest" description="Disordered" evidence="8">
    <location>
        <begin position="1"/>
        <end position="51"/>
    </location>
</feature>
<feature type="domain" description="Peptidase M13 C-terminal" evidence="10">
    <location>
        <begin position="610"/>
        <end position="788"/>
    </location>
</feature>
<feature type="compositionally biased region" description="Basic and acidic residues" evidence="8">
    <location>
        <begin position="26"/>
        <end position="38"/>
    </location>
</feature>
<dbReference type="Pfam" id="PF05649">
    <property type="entry name" value="Peptidase_M13_N"/>
    <property type="match status" value="1"/>
</dbReference>
<comment type="similarity">
    <text evidence="2">Belongs to the peptidase M13 family.</text>
</comment>
<dbReference type="GO" id="GO:0004222">
    <property type="term" value="F:metalloendopeptidase activity"/>
    <property type="evidence" value="ECO:0007669"/>
    <property type="project" value="InterPro"/>
</dbReference>
<protein>
    <recommendedName>
        <fullName evidence="14">M13 family peptidase</fullName>
    </recommendedName>
</protein>
<evidence type="ECO:0000313" key="13">
    <source>
        <dbReference type="Proteomes" id="UP001321473"/>
    </source>
</evidence>
<keyword evidence="9" id="KW-1133">Transmembrane helix</keyword>
<dbReference type="AlphaFoldDB" id="A0AAQ4DX77"/>
<dbReference type="Gene3D" id="3.40.390.10">
    <property type="entry name" value="Collagenase (Catalytic Domain)"/>
    <property type="match status" value="1"/>
</dbReference>
<evidence type="ECO:0000313" key="12">
    <source>
        <dbReference type="EMBL" id="KAK8767067.1"/>
    </source>
</evidence>
<evidence type="ECO:0000256" key="2">
    <source>
        <dbReference type="ARBA" id="ARBA00007357"/>
    </source>
</evidence>
<evidence type="ECO:0000256" key="4">
    <source>
        <dbReference type="ARBA" id="ARBA00022723"/>
    </source>
</evidence>
<dbReference type="GO" id="GO:0005886">
    <property type="term" value="C:plasma membrane"/>
    <property type="evidence" value="ECO:0007669"/>
    <property type="project" value="TreeGrafter"/>
</dbReference>
<evidence type="ECO:0000256" key="3">
    <source>
        <dbReference type="ARBA" id="ARBA00022670"/>
    </source>
</evidence>
<evidence type="ECO:0000256" key="5">
    <source>
        <dbReference type="ARBA" id="ARBA00022801"/>
    </source>
</evidence>
<evidence type="ECO:0000259" key="11">
    <source>
        <dbReference type="Pfam" id="PF05649"/>
    </source>
</evidence>
<dbReference type="InterPro" id="IPR024079">
    <property type="entry name" value="MetalloPept_cat_dom_sf"/>
</dbReference>
<dbReference type="GO" id="GO:0016485">
    <property type="term" value="P:protein processing"/>
    <property type="evidence" value="ECO:0007669"/>
    <property type="project" value="TreeGrafter"/>
</dbReference>
<dbReference type="PROSITE" id="PS51885">
    <property type="entry name" value="NEPRILYSIN"/>
    <property type="match status" value="1"/>
</dbReference>
<comment type="cofactor">
    <cofactor evidence="1">
        <name>Zn(2+)</name>
        <dbReference type="ChEBI" id="CHEBI:29105"/>
    </cofactor>
</comment>
<evidence type="ECO:0008006" key="14">
    <source>
        <dbReference type="Google" id="ProtNLM"/>
    </source>
</evidence>
<keyword evidence="6" id="KW-0862">Zinc</keyword>
<dbReference type="GO" id="GO:0046872">
    <property type="term" value="F:metal ion binding"/>
    <property type="evidence" value="ECO:0007669"/>
    <property type="project" value="UniProtKB-KW"/>
</dbReference>
<keyword evidence="13" id="KW-1185">Reference proteome</keyword>
<evidence type="ECO:0000256" key="8">
    <source>
        <dbReference type="SAM" id="MobiDB-lite"/>
    </source>
</evidence>
<gene>
    <name evidence="12" type="ORF">V5799_006151</name>
</gene>
<comment type="caution">
    <text evidence="12">The sequence shown here is derived from an EMBL/GenBank/DDBJ whole genome shotgun (WGS) entry which is preliminary data.</text>
</comment>
<dbReference type="PANTHER" id="PTHR11733">
    <property type="entry name" value="ZINC METALLOPROTEASE FAMILY M13 NEPRILYSIN-RELATED"/>
    <property type="match status" value="1"/>
</dbReference>